<dbReference type="GO" id="GO:0005524">
    <property type="term" value="F:ATP binding"/>
    <property type="evidence" value="ECO:0007669"/>
    <property type="project" value="UniProtKB-UniRule"/>
</dbReference>
<evidence type="ECO:0000256" key="2">
    <source>
        <dbReference type="ARBA" id="ARBA00000711"/>
    </source>
</evidence>
<dbReference type="EMBL" id="CP034759">
    <property type="protein sequence ID" value="QBG35155.1"/>
    <property type="molecule type" value="Genomic_DNA"/>
</dbReference>
<feature type="active site" description="GMP-histidine intermediate" evidence="15">
    <location>
        <position position="52"/>
    </location>
</feature>
<evidence type="ECO:0000256" key="7">
    <source>
        <dbReference type="ARBA" id="ARBA00007490"/>
    </source>
</evidence>
<dbReference type="InterPro" id="IPR027417">
    <property type="entry name" value="P-loop_NTPase"/>
</dbReference>
<comment type="pathway">
    <text evidence="5 14">Cofactor biosynthesis; adenosylcobalamin biosynthesis; adenosylcobalamin from cob(II)yrinate a,c-diamide: step 6/7.</text>
</comment>
<evidence type="ECO:0000256" key="14">
    <source>
        <dbReference type="PIRNR" id="PIRNR006135"/>
    </source>
</evidence>
<dbReference type="UniPathway" id="UPA00148">
    <property type="reaction ID" value="UER00236"/>
</dbReference>
<feature type="binding site" evidence="16">
    <location>
        <position position="85"/>
    </location>
    <ligand>
        <name>GTP</name>
        <dbReference type="ChEBI" id="CHEBI:37565"/>
    </ligand>
</feature>
<evidence type="ECO:0000256" key="12">
    <source>
        <dbReference type="ARBA" id="ARBA00022840"/>
    </source>
</evidence>
<protein>
    <recommendedName>
        <fullName evidence="14">Bifunctional adenosylcobalamin biosynthesis protein</fullName>
        <ecNumber evidence="14">2.7.1.156</ecNumber>
        <ecNumber evidence="14">2.7.7.62</ecNumber>
    </recommendedName>
</protein>
<evidence type="ECO:0000256" key="5">
    <source>
        <dbReference type="ARBA" id="ARBA00004692"/>
    </source>
</evidence>
<dbReference type="PANTHER" id="PTHR34848:SF1">
    <property type="entry name" value="BIFUNCTIONAL ADENOSYLCOBALAMIN BIOSYNTHESIS PROTEIN COBU"/>
    <property type="match status" value="1"/>
</dbReference>
<dbReference type="InterPro" id="IPR003203">
    <property type="entry name" value="CobU/CobP"/>
</dbReference>
<evidence type="ECO:0000256" key="10">
    <source>
        <dbReference type="ARBA" id="ARBA00022741"/>
    </source>
</evidence>
<dbReference type="PANTHER" id="PTHR34848">
    <property type="match status" value="1"/>
</dbReference>
<keyword evidence="10 14" id="KW-0547">Nucleotide-binding</keyword>
<keyword evidence="12 14" id="KW-0067">ATP-binding</keyword>
<comment type="catalytic activity">
    <reaction evidence="3">
        <text>adenosylcob(III)inamide + GTP = adenosylcob(III)inamide phosphate + GDP + H(+)</text>
        <dbReference type="Rhea" id="RHEA:15765"/>
        <dbReference type="ChEBI" id="CHEBI:2480"/>
        <dbReference type="ChEBI" id="CHEBI:15378"/>
        <dbReference type="ChEBI" id="CHEBI:37565"/>
        <dbReference type="ChEBI" id="CHEBI:58189"/>
        <dbReference type="ChEBI" id="CHEBI:58502"/>
        <dbReference type="EC" id="2.7.1.156"/>
    </reaction>
</comment>
<keyword evidence="8 14" id="KW-0169">Cobalamin biosynthesis</keyword>
<accession>A0A4P6P6X4</accession>
<feature type="binding site" evidence="16">
    <location>
        <begin position="36"/>
        <end position="38"/>
    </location>
    <ligand>
        <name>GTP</name>
        <dbReference type="ChEBI" id="CHEBI:37565"/>
    </ligand>
</feature>
<dbReference type="OrthoDB" id="9788370at2"/>
<dbReference type="SUPFAM" id="SSF52540">
    <property type="entry name" value="P-loop containing nucleoside triphosphate hydrolases"/>
    <property type="match status" value="1"/>
</dbReference>
<evidence type="ECO:0000256" key="8">
    <source>
        <dbReference type="ARBA" id="ARBA00022573"/>
    </source>
</evidence>
<evidence type="ECO:0000313" key="18">
    <source>
        <dbReference type="Proteomes" id="UP000290244"/>
    </source>
</evidence>
<evidence type="ECO:0000256" key="1">
    <source>
        <dbReference type="ARBA" id="ARBA00000312"/>
    </source>
</evidence>
<evidence type="ECO:0000256" key="3">
    <source>
        <dbReference type="ARBA" id="ARBA00001522"/>
    </source>
</evidence>
<dbReference type="GO" id="GO:0008820">
    <property type="term" value="F:cobinamide phosphate guanylyltransferase activity"/>
    <property type="evidence" value="ECO:0007669"/>
    <property type="project" value="UniProtKB-UniRule"/>
</dbReference>
<keyword evidence="17" id="KW-0548">Nucleotidyltransferase</keyword>
<keyword evidence="13 14" id="KW-0342">GTP-binding</keyword>
<comment type="catalytic activity">
    <reaction evidence="1 14">
        <text>adenosylcob(III)inamide + ATP = adenosylcob(III)inamide phosphate + ADP + H(+)</text>
        <dbReference type="Rhea" id="RHEA:15769"/>
        <dbReference type="ChEBI" id="CHEBI:2480"/>
        <dbReference type="ChEBI" id="CHEBI:15378"/>
        <dbReference type="ChEBI" id="CHEBI:30616"/>
        <dbReference type="ChEBI" id="CHEBI:58502"/>
        <dbReference type="ChEBI" id="CHEBI:456216"/>
        <dbReference type="EC" id="2.7.1.156"/>
    </reaction>
</comment>
<comment type="catalytic activity">
    <reaction evidence="2 14">
        <text>adenosylcob(III)inamide phosphate + GTP + H(+) = adenosylcob(III)inamide-GDP + diphosphate</text>
        <dbReference type="Rhea" id="RHEA:22712"/>
        <dbReference type="ChEBI" id="CHEBI:15378"/>
        <dbReference type="ChEBI" id="CHEBI:33019"/>
        <dbReference type="ChEBI" id="CHEBI:37565"/>
        <dbReference type="ChEBI" id="CHEBI:58502"/>
        <dbReference type="ChEBI" id="CHEBI:60487"/>
        <dbReference type="EC" id="2.7.7.62"/>
    </reaction>
</comment>
<dbReference type="Gene3D" id="3.40.50.300">
    <property type="entry name" value="P-loop containing nucleotide triphosphate hydrolases"/>
    <property type="match status" value="1"/>
</dbReference>
<gene>
    <name evidence="17" type="ORF">EMK97_05190</name>
</gene>
<dbReference type="KEGG" id="lsd:EMK97_05190"/>
<name>A0A4P6P6X4_9GAMM</name>
<comment type="function">
    <text evidence="4 14">Catalyzes ATP-dependent phosphorylation of adenosylcobinamide and addition of GMP to adenosylcobinamide phosphate.</text>
</comment>
<dbReference type="GO" id="GO:0005525">
    <property type="term" value="F:GTP binding"/>
    <property type="evidence" value="ECO:0007669"/>
    <property type="project" value="UniProtKB-UniRule"/>
</dbReference>
<evidence type="ECO:0000256" key="9">
    <source>
        <dbReference type="ARBA" id="ARBA00022679"/>
    </source>
</evidence>
<sequence length="204" mass="22641">MIHLVLGGARSGKSSFAERNVLQQAQAEKIKPLYVATATAFDNEMAKRIAKHQKDRSNHWQLHECPNDLVQLIASFKHRQVVLVDCLTLWLNNLIYDKEQQLMAKGAEVRKDLIEQHVSSAIDELVSCLAEHSMQSTVQITLVSNEVGLGVIPLGEQTRLFVDYCGWLNQAIAQLADKVTLVTAGIPMQIKRQNSSASPDALGE</sequence>
<evidence type="ECO:0000256" key="15">
    <source>
        <dbReference type="PIRSR" id="PIRSR006135-1"/>
    </source>
</evidence>
<comment type="similarity">
    <text evidence="7 14">Belongs to the CobU/CobP family.</text>
</comment>
<dbReference type="PIRSF" id="PIRSF006135">
    <property type="entry name" value="CobU"/>
    <property type="match status" value="1"/>
</dbReference>
<dbReference type="GO" id="GO:0043752">
    <property type="term" value="F:adenosylcobinamide kinase activity"/>
    <property type="evidence" value="ECO:0007669"/>
    <property type="project" value="UniProtKB-EC"/>
</dbReference>
<evidence type="ECO:0000256" key="11">
    <source>
        <dbReference type="ARBA" id="ARBA00022777"/>
    </source>
</evidence>
<evidence type="ECO:0000256" key="4">
    <source>
        <dbReference type="ARBA" id="ARBA00003889"/>
    </source>
</evidence>
<feature type="binding site" evidence="16">
    <location>
        <begin position="7"/>
        <end position="14"/>
    </location>
    <ligand>
        <name>GTP</name>
        <dbReference type="ChEBI" id="CHEBI:37565"/>
    </ligand>
</feature>
<evidence type="ECO:0000256" key="13">
    <source>
        <dbReference type="ARBA" id="ARBA00023134"/>
    </source>
</evidence>
<evidence type="ECO:0000313" key="17">
    <source>
        <dbReference type="EMBL" id="QBG35155.1"/>
    </source>
</evidence>
<evidence type="ECO:0000256" key="6">
    <source>
        <dbReference type="ARBA" id="ARBA00005159"/>
    </source>
</evidence>
<comment type="pathway">
    <text evidence="6 14">Cofactor biosynthesis; adenosylcobalamin biosynthesis; adenosylcobalamin from cob(II)yrinate a,c-diamide: step 5/7.</text>
</comment>
<keyword evidence="11 14" id="KW-0418">Kinase</keyword>
<evidence type="ECO:0000256" key="16">
    <source>
        <dbReference type="PIRSR" id="PIRSR006135-2"/>
    </source>
</evidence>
<keyword evidence="18" id="KW-1185">Reference proteome</keyword>
<dbReference type="Pfam" id="PF02283">
    <property type="entry name" value="CobU"/>
    <property type="match status" value="1"/>
</dbReference>
<dbReference type="CDD" id="cd00544">
    <property type="entry name" value="CobU"/>
    <property type="match status" value="1"/>
</dbReference>
<keyword evidence="9 14" id="KW-0808">Transferase</keyword>
<dbReference type="NCBIfam" id="NF004469">
    <property type="entry name" value="PRK05800.1"/>
    <property type="match status" value="1"/>
</dbReference>
<feature type="binding site" evidence="16">
    <location>
        <position position="64"/>
    </location>
    <ligand>
        <name>GTP</name>
        <dbReference type="ChEBI" id="CHEBI:37565"/>
    </ligand>
</feature>
<proteinExistence type="inferred from homology"/>
<organism evidence="17 18">
    <name type="scientific">Litorilituus sediminis</name>
    <dbReference type="NCBI Taxonomy" id="718192"/>
    <lineage>
        <taxon>Bacteria</taxon>
        <taxon>Pseudomonadati</taxon>
        <taxon>Pseudomonadota</taxon>
        <taxon>Gammaproteobacteria</taxon>
        <taxon>Alteromonadales</taxon>
        <taxon>Colwelliaceae</taxon>
        <taxon>Litorilituus</taxon>
    </lineage>
</organism>
<dbReference type="RefSeq" id="WP_130600057.1">
    <property type="nucleotide sequence ID" value="NZ_CP034759.1"/>
</dbReference>
<reference evidence="17 18" key="1">
    <citation type="submission" date="2018-12" db="EMBL/GenBank/DDBJ databases">
        <title>Complete genome of Litorilituus sediminis.</title>
        <authorList>
            <person name="Liu A."/>
            <person name="Rong J."/>
        </authorList>
    </citation>
    <scope>NUCLEOTIDE SEQUENCE [LARGE SCALE GENOMIC DNA]</scope>
    <source>
        <strain evidence="17 18">JCM 17549</strain>
    </source>
</reference>
<dbReference type="EC" id="2.7.1.156" evidence="14"/>
<dbReference type="AlphaFoldDB" id="A0A4P6P6X4"/>
<dbReference type="GO" id="GO:0009236">
    <property type="term" value="P:cobalamin biosynthetic process"/>
    <property type="evidence" value="ECO:0007669"/>
    <property type="project" value="UniProtKB-UniRule"/>
</dbReference>
<dbReference type="EC" id="2.7.7.62" evidence="14"/>
<dbReference type="Proteomes" id="UP000290244">
    <property type="component" value="Chromosome"/>
</dbReference>